<dbReference type="InterPro" id="IPR036663">
    <property type="entry name" value="Fumarylacetoacetase_C_sf"/>
</dbReference>
<dbReference type="Gene3D" id="3.90.850.10">
    <property type="entry name" value="Fumarylacetoacetase-like, C-terminal domain"/>
    <property type="match status" value="1"/>
</dbReference>
<evidence type="ECO:0000313" key="5">
    <source>
        <dbReference type="Proteomes" id="UP000623608"/>
    </source>
</evidence>
<dbReference type="GO" id="GO:0046872">
    <property type="term" value="F:metal ion binding"/>
    <property type="evidence" value="ECO:0007669"/>
    <property type="project" value="UniProtKB-KW"/>
</dbReference>
<dbReference type="Proteomes" id="UP000623608">
    <property type="component" value="Unassembled WGS sequence"/>
</dbReference>
<sequence>MSVNVARTAGGWWVEAAGRLTRIATSAATTRELLADRAAVEAAAASPDPDGPAAGAEVLLSPVTTPARVVAQMVNYRSHSLDSGFDPDRVPAAFFRKASGSVSGPGADIVRPEHVGFLDYEVELGLVIARRLEIGTVVDPGLLPRYVAGLVVTNDVSARDVQLTKTQFYEAKSYPTFTPVGPYLTLVDADDLAVLDEVRLTLSVNGVQRQDSTVADMLVKPAAALTALARFQTMEAGDLLLTGTPGGTALKAPPPLVNRLAGLLSPAKRLEIFFKRQATNPRYLQDGDVVAASITLPGRGLDLGTQTNVVRAK</sequence>
<evidence type="ECO:0000313" key="4">
    <source>
        <dbReference type="EMBL" id="GIF23177.1"/>
    </source>
</evidence>
<accession>A0A919NSV5</accession>
<dbReference type="GO" id="GO:0016787">
    <property type="term" value="F:hydrolase activity"/>
    <property type="evidence" value="ECO:0007669"/>
    <property type="project" value="UniProtKB-KW"/>
</dbReference>
<organism evidence="4 5">
    <name type="scientific">Paractinoplanes tereljensis</name>
    <dbReference type="NCBI Taxonomy" id="571912"/>
    <lineage>
        <taxon>Bacteria</taxon>
        <taxon>Bacillati</taxon>
        <taxon>Actinomycetota</taxon>
        <taxon>Actinomycetes</taxon>
        <taxon>Micromonosporales</taxon>
        <taxon>Micromonosporaceae</taxon>
        <taxon>Paractinoplanes</taxon>
    </lineage>
</organism>
<dbReference type="AlphaFoldDB" id="A0A919NSV5"/>
<dbReference type="RefSeq" id="WP_203811080.1">
    <property type="nucleotide sequence ID" value="NZ_BOMY01000038.1"/>
</dbReference>
<dbReference type="GO" id="GO:0044281">
    <property type="term" value="P:small molecule metabolic process"/>
    <property type="evidence" value="ECO:0007669"/>
    <property type="project" value="UniProtKB-ARBA"/>
</dbReference>
<dbReference type="Pfam" id="PF01557">
    <property type="entry name" value="FAA_hydrolase"/>
    <property type="match status" value="1"/>
</dbReference>
<gene>
    <name evidence="4" type="ORF">Ate02nite_59070</name>
</gene>
<evidence type="ECO:0000256" key="2">
    <source>
        <dbReference type="ARBA" id="ARBA00022723"/>
    </source>
</evidence>
<dbReference type="InterPro" id="IPR011234">
    <property type="entry name" value="Fumarylacetoacetase-like_C"/>
</dbReference>
<keyword evidence="2" id="KW-0479">Metal-binding</keyword>
<keyword evidence="4" id="KW-0378">Hydrolase</keyword>
<keyword evidence="5" id="KW-1185">Reference proteome</keyword>
<dbReference type="InterPro" id="IPR051121">
    <property type="entry name" value="FAH"/>
</dbReference>
<protein>
    <submittedName>
        <fullName evidence="4">Fumarylacetoacetate (FAA) hydrolase</fullName>
    </submittedName>
</protein>
<proteinExistence type="inferred from homology"/>
<name>A0A919NSV5_9ACTN</name>
<comment type="similarity">
    <text evidence="1">Belongs to the FAH family.</text>
</comment>
<comment type="caution">
    <text evidence="4">The sequence shown here is derived from an EMBL/GenBank/DDBJ whole genome shotgun (WGS) entry which is preliminary data.</text>
</comment>
<reference evidence="4" key="1">
    <citation type="submission" date="2021-01" db="EMBL/GenBank/DDBJ databases">
        <title>Whole genome shotgun sequence of Actinoplanes tereljensis NBRC 105297.</title>
        <authorList>
            <person name="Komaki H."/>
            <person name="Tamura T."/>
        </authorList>
    </citation>
    <scope>NUCLEOTIDE SEQUENCE</scope>
    <source>
        <strain evidence="4">NBRC 105297</strain>
    </source>
</reference>
<dbReference type="EMBL" id="BOMY01000038">
    <property type="protein sequence ID" value="GIF23177.1"/>
    <property type="molecule type" value="Genomic_DNA"/>
</dbReference>
<feature type="domain" description="Fumarylacetoacetase-like C-terminal" evidence="3">
    <location>
        <begin position="69"/>
        <end position="310"/>
    </location>
</feature>
<evidence type="ECO:0000259" key="3">
    <source>
        <dbReference type="Pfam" id="PF01557"/>
    </source>
</evidence>
<dbReference type="PANTHER" id="PTHR42796">
    <property type="entry name" value="FUMARYLACETOACETATE HYDROLASE DOMAIN-CONTAINING PROTEIN 2A-RELATED"/>
    <property type="match status" value="1"/>
</dbReference>
<dbReference type="SUPFAM" id="SSF56529">
    <property type="entry name" value="FAH"/>
    <property type="match status" value="1"/>
</dbReference>
<evidence type="ECO:0000256" key="1">
    <source>
        <dbReference type="ARBA" id="ARBA00010211"/>
    </source>
</evidence>
<dbReference type="PANTHER" id="PTHR42796:SF4">
    <property type="entry name" value="FUMARYLACETOACETATE HYDROLASE DOMAIN-CONTAINING PROTEIN 2A"/>
    <property type="match status" value="1"/>
</dbReference>